<evidence type="ECO:0000313" key="17">
    <source>
        <dbReference type="EMBL" id="SPF67594.1"/>
    </source>
</evidence>
<evidence type="ECO:0000256" key="6">
    <source>
        <dbReference type="ARBA" id="ARBA00022438"/>
    </source>
</evidence>
<gene>
    <name evidence="17" type="ORF">PROPJV5_0551</name>
</gene>
<evidence type="ECO:0000256" key="2">
    <source>
        <dbReference type="ARBA" id="ARBA00001947"/>
    </source>
</evidence>
<dbReference type="Pfam" id="PF01433">
    <property type="entry name" value="Peptidase_M1"/>
    <property type="match status" value="1"/>
</dbReference>
<evidence type="ECO:0000259" key="14">
    <source>
        <dbReference type="Pfam" id="PF01433"/>
    </source>
</evidence>
<evidence type="ECO:0000256" key="4">
    <source>
        <dbReference type="ARBA" id="ARBA00012564"/>
    </source>
</evidence>
<dbReference type="InterPro" id="IPR024571">
    <property type="entry name" value="ERAP1-like_C_dom"/>
</dbReference>
<evidence type="ECO:0000313" key="18">
    <source>
        <dbReference type="Proteomes" id="UP000265962"/>
    </source>
</evidence>
<dbReference type="InterPro" id="IPR027268">
    <property type="entry name" value="Peptidase_M4/M1_CTD_sf"/>
</dbReference>
<dbReference type="GO" id="GO:0042277">
    <property type="term" value="F:peptide binding"/>
    <property type="evidence" value="ECO:0007669"/>
    <property type="project" value="TreeGrafter"/>
</dbReference>
<dbReference type="SUPFAM" id="SSF63737">
    <property type="entry name" value="Leukotriene A4 hydrolase N-terminal domain"/>
    <property type="match status" value="1"/>
</dbReference>
<dbReference type="InterPro" id="IPR012778">
    <property type="entry name" value="Pept_M1_aminopeptidase"/>
</dbReference>
<dbReference type="InterPro" id="IPR001930">
    <property type="entry name" value="Peptidase_M1"/>
</dbReference>
<keyword evidence="9" id="KW-0378">Hydrolase</keyword>
<feature type="domain" description="Aminopeptidase N-like N-terminal" evidence="16">
    <location>
        <begin position="100"/>
        <end position="198"/>
    </location>
</feature>
<sequence>MNPANITRDEARGRAEALSTTSYEVTLDLTGHGVAASRLAEPDETFLSTSTVTFTSAETRTWIDLIADEIVTATLDGSPLDPADFADSRLPLELSAGEHELTVTAICRYSHTGEGLHRFVDPADGNVYLYTQFETADARRVYACFEQPDLKATFQLTVRTPAGWTVRSNAPTPGPIGPDPAGAEIWDFAPTPRISTYITALIAGQYHVDHGTVESAKGTLDADIVCRASMQPYLDAERIRETTQRGFEVYEEDFGRPYPFDKYDQLFVPEYNAGAMENAGAVTIRDEYLFRSKVTSASYQTRDNTILHELAHMWFGDLVTMRWWDDLWLNESFAEWSAYHCQSRIVARYGGTDPWVSFANARKAWAYTADQLPTTHPIAADMVDLEAVEQNFDGITYAKGASVLKQLVAYVGQDAFLAGVRQYLDDHAFANAQFSDLLEALGRAGGKDLSEFSEQWLSTSGVNTLSSEVATDDSGVITDFSVTQSAPDAHPTLRTHHIAIGLYDARDDELVATESLEVDVHGPATPIAALTGRRRPALVLLNDRDLGYAKVRLDDDSLATAVNDVARITDPLARAMVWNTAWDMTRDAQLTAADYITMATRGAGAETDMTAVTTQLARALTAATAYTAPAQREDNGAALVAGIAAVLKDTVPGSEHQLAFADALVASVRSPEGASLIAGWLTNEEVPLGLSIDQDRRWAILTSLARMGAVDDARIETETLTDKTISGAERAAGARSALADADAKATAWELATQRLSLPNATHLHVCRQFMQYGQEDLLAPYAEKYLQVAERISAKSGPWATQGHAVSNAVLTWLWPAPLADREFIARLDQWMASTQLSDPVRHTISERRDAALRALAAQEFGADVAGQATGD</sequence>
<reference evidence="18" key="1">
    <citation type="submission" date="2018-02" db="EMBL/GenBank/DDBJ databases">
        <authorList>
            <person name="Hornung B."/>
        </authorList>
    </citation>
    <scope>NUCLEOTIDE SEQUENCE [LARGE SCALE GENOMIC DNA]</scope>
</reference>
<dbReference type="GO" id="GO:0005737">
    <property type="term" value="C:cytoplasm"/>
    <property type="evidence" value="ECO:0007669"/>
    <property type="project" value="TreeGrafter"/>
</dbReference>
<dbReference type="GO" id="GO:0005615">
    <property type="term" value="C:extracellular space"/>
    <property type="evidence" value="ECO:0007669"/>
    <property type="project" value="TreeGrafter"/>
</dbReference>
<evidence type="ECO:0000256" key="10">
    <source>
        <dbReference type="ARBA" id="ARBA00022833"/>
    </source>
</evidence>
<keyword evidence="10" id="KW-0862">Zinc</keyword>
<comment type="cofactor">
    <cofactor evidence="2">
        <name>Zn(2+)</name>
        <dbReference type="ChEBI" id="CHEBI:29105"/>
    </cofactor>
</comment>
<dbReference type="RefSeq" id="WP_119714804.1">
    <property type="nucleotide sequence ID" value="NZ_OMOH01000002.1"/>
</dbReference>
<dbReference type="GO" id="GO:0006508">
    <property type="term" value="P:proteolysis"/>
    <property type="evidence" value="ECO:0007669"/>
    <property type="project" value="UniProtKB-KW"/>
</dbReference>
<dbReference type="FunFam" id="2.60.40.1730:FF:000010">
    <property type="entry name" value="Putative aminopeptidase N"/>
    <property type="match status" value="1"/>
</dbReference>
<dbReference type="GO" id="GO:0008270">
    <property type="term" value="F:zinc ion binding"/>
    <property type="evidence" value="ECO:0007669"/>
    <property type="project" value="InterPro"/>
</dbReference>
<comment type="catalytic activity">
    <reaction evidence="1">
        <text>Release of an N-terminal amino acid, Xaa-|-Yaa- from a peptide, amide or arylamide. Xaa is preferably Ala, but may be most amino acids including Pro (slow action). When a terminal hydrophobic residue is followed by a prolyl residue, the two may be released as an intact Xaa-Pro dipeptide.</text>
        <dbReference type="EC" id="3.4.11.2"/>
    </reaction>
</comment>
<evidence type="ECO:0000256" key="3">
    <source>
        <dbReference type="ARBA" id="ARBA00010136"/>
    </source>
</evidence>
<evidence type="ECO:0000256" key="5">
    <source>
        <dbReference type="ARBA" id="ARBA00015611"/>
    </source>
</evidence>
<evidence type="ECO:0000259" key="16">
    <source>
        <dbReference type="Pfam" id="PF17900"/>
    </source>
</evidence>
<dbReference type="InterPro" id="IPR014782">
    <property type="entry name" value="Peptidase_M1_dom"/>
</dbReference>
<evidence type="ECO:0000256" key="7">
    <source>
        <dbReference type="ARBA" id="ARBA00022670"/>
    </source>
</evidence>
<dbReference type="SUPFAM" id="SSF55486">
    <property type="entry name" value="Metalloproteases ('zincins'), catalytic domain"/>
    <property type="match status" value="1"/>
</dbReference>
<evidence type="ECO:0000259" key="15">
    <source>
        <dbReference type="Pfam" id="PF11838"/>
    </source>
</evidence>
<evidence type="ECO:0000256" key="8">
    <source>
        <dbReference type="ARBA" id="ARBA00022723"/>
    </source>
</evidence>
<dbReference type="EMBL" id="OMOH01000002">
    <property type="protein sequence ID" value="SPF67594.1"/>
    <property type="molecule type" value="Genomic_DNA"/>
</dbReference>
<dbReference type="Gene3D" id="1.10.390.10">
    <property type="entry name" value="Neutral Protease Domain 2"/>
    <property type="match status" value="1"/>
</dbReference>
<evidence type="ECO:0000256" key="11">
    <source>
        <dbReference type="ARBA" id="ARBA00023049"/>
    </source>
</evidence>
<protein>
    <recommendedName>
        <fullName evidence="5">Aminopeptidase N</fullName>
        <ecNumber evidence="4">3.4.11.2</ecNumber>
    </recommendedName>
    <alternativeName>
        <fullName evidence="12">Alanine aminopeptidase</fullName>
    </alternativeName>
    <alternativeName>
        <fullName evidence="13">Lysyl aminopeptidase</fullName>
    </alternativeName>
</protein>
<keyword evidence="8" id="KW-0479">Metal-binding</keyword>
<feature type="domain" description="Peptidase M1 membrane alanine aminopeptidase" evidence="14">
    <location>
        <begin position="241"/>
        <end position="456"/>
    </location>
</feature>
<organism evidence="17 18">
    <name type="scientific">Propionibacterium ruminifibrarum</name>
    <dbReference type="NCBI Taxonomy" id="1962131"/>
    <lineage>
        <taxon>Bacteria</taxon>
        <taxon>Bacillati</taxon>
        <taxon>Actinomycetota</taxon>
        <taxon>Actinomycetes</taxon>
        <taxon>Propionibacteriales</taxon>
        <taxon>Propionibacteriaceae</taxon>
        <taxon>Propionibacterium</taxon>
    </lineage>
</organism>
<evidence type="ECO:0000256" key="1">
    <source>
        <dbReference type="ARBA" id="ARBA00000098"/>
    </source>
</evidence>
<evidence type="ECO:0000256" key="13">
    <source>
        <dbReference type="ARBA" id="ARBA00031533"/>
    </source>
</evidence>
<keyword evidence="6 17" id="KW-0031">Aminopeptidase</keyword>
<dbReference type="AlphaFoldDB" id="A0A375HZ16"/>
<dbReference type="Pfam" id="PF11838">
    <property type="entry name" value="ERAP1_C"/>
    <property type="match status" value="1"/>
</dbReference>
<dbReference type="GO" id="GO:0016285">
    <property type="term" value="F:alanyl aminopeptidase activity"/>
    <property type="evidence" value="ECO:0007669"/>
    <property type="project" value="UniProtKB-EC"/>
</dbReference>
<dbReference type="PANTHER" id="PTHR11533:SF174">
    <property type="entry name" value="PUROMYCIN-SENSITIVE AMINOPEPTIDASE-RELATED"/>
    <property type="match status" value="1"/>
</dbReference>
<dbReference type="InterPro" id="IPR042097">
    <property type="entry name" value="Aminopeptidase_N-like_N_sf"/>
</dbReference>
<dbReference type="Gene3D" id="2.60.40.1730">
    <property type="entry name" value="tricorn interacting facor f3 domain"/>
    <property type="match status" value="1"/>
</dbReference>
<dbReference type="PRINTS" id="PR00756">
    <property type="entry name" value="ALADIPTASE"/>
</dbReference>
<dbReference type="FunFam" id="1.10.390.10:FF:000004">
    <property type="entry name" value="Aminopeptidase N"/>
    <property type="match status" value="1"/>
</dbReference>
<dbReference type="GO" id="GO:0070006">
    <property type="term" value="F:metalloaminopeptidase activity"/>
    <property type="evidence" value="ECO:0007669"/>
    <property type="project" value="TreeGrafter"/>
</dbReference>
<dbReference type="GO" id="GO:0043171">
    <property type="term" value="P:peptide catabolic process"/>
    <property type="evidence" value="ECO:0007669"/>
    <property type="project" value="TreeGrafter"/>
</dbReference>
<feature type="domain" description="ERAP1-like C-terminal" evidence="15">
    <location>
        <begin position="538"/>
        <end position="851"/>
    </location>
</feature>
<comment type="similarity">
    <text evidence="3">Belongs to the peptidase M1 family.</text>
</comment>
<dbReference type="InterPro" id="IPR050344">
    <property type="entry name" value="Peptidase_M1_aminopeptidases"/>
</dbReference>
<accession>A0A375HZ16</accession>
<proteinExistence type="inferred from homology"/>
<evidence type="ECO:0000256" key="9">
    <source>
        <dbReference type="ARBA" id="ARBA00022801"/>
    </source>
</evidence>
<dbReference type="InterPro" id="IPR045357">
    <property type="entry name" value="Aminopeptidase_N-like_N"/>
</dbReference>
<name>A0A375HZ16_9ACTN</name>
<dbReference type="GO" id="GO:0016020">
    <property type="term" value="C:membrane"/>
    <property type="evidence" value="ECO:0007669"/>
    <property type="project" value="TreeGrafter"/>
</dbReference>
<dbReference type="EC" id="3.4.11.2" evidence="4"/>
<evidence type="ECO:0000256" key="12">
    <source>
        <dbReference type="ARBA" id="ARBA00029811"/>
    </source>
</evidence>
<keyword evidence="11" id="KW-0482">Metalloprotease</keyword>
<dbReference type="OrthoDB" id="3885507at2"/>
<keyword evidence="7" id="KW-0645">Protease</keyword>
<keyword evidence="18" id="KW-1185">Reference proteome</keyword>
<dbReference type="Proteomes" id="UP000265962">
    <property type="component" value="Unassembled WGS sequence"/>
</dbReference>
<dbReference type="NCBIfam" id="TIGR02412">
    <property type="entry name" value="pepN_strep_liv"/>
    <property type="match status" value="1"/>
</dbReference>
<dbReference type="Pfam" id="PF17900">
    <property type="entry name" value="Peptidase_M1_N"/>
    <property type="match status" value="1"/>
</dbReference>
<dbReference type="CDD" id="cd09602">
    <property type="entry name" value="M1_APN"/>
    <property type="match status" value="1"/>
</dbReference>
<dbReference type="PANTHER" id="PTHR11533">
    <property type="entry name" value="PROTEASE M1 ZINC METALLOPROTEASE"/>
    <property type="match status" value="1"/>
</dbReference>